<organism evidence="1 2">
    <name type="scientific">Pseudomonas gregormendelii</name>
    <dbReference type="NCBI Taxonomy" id="1628277"/>
    <lineage>
        <taxon>Bacteria</taxon>
        <taxon>Pseudomonadati</taxon>
        <taxon>Pseudomonadota</taxon>
        <taxon>Gammaproteobacteria</taxon>
        <taxon>Pseudomonadales</taxon>
        <taxon>Pseudomonadaceae</taxon>
        <taxon>Pseudomonas</taxon>
    </lineage>
</organism>
<proteinExistence type="predicted"/>
<evidence type="ECO:0000313" key="1">
    <source>
        <dbReference type="EMBL" id="MBN3966954.1"/>
    </source>
</evidence>
<dbReference type="Proteomes" id="UP000772591">
    <property type="component" value="Unassembled WGS sequence"/>
</dbReference>
<dbReference type="NCBIfam" id="NF045613">
    <property type="entry name" value="PA1571_fam"/>
    <property type="match status" value="1"/>
</dbReference>
<dbReference type="InterPro" id="IPR054635">
    <property type="entry name" value="PA1571-like"/>
</dbReference>
<reference evidence="1 2" key="1">
    <citation type="journal article" date="2021" name="Int. J. Syst. Evol. Microbiol.">
        <title>Pseudomonas piscium sp. nov., Pseudomonas pisciculturae sp. nov., Pseudomonas mucoides sp. nov. and Pseudomonas neuropathica sp. nov. isolated from rainbow trout.</title>
        <authorList>
            <person name="Duman M."/>
            <person name="Mulet M."/>
            <person name="Altun S."/>
            <person name="Saticioglu I.B."/>
            <person name="Gomila M."/>
            <person name="Lalucat J."/>
            <person name="Garcia-Valdes E."/>
        </authorList>
    </citation>
    <scope>NUCLEOTIDE SEQUENCE [LARGE SCALE GENOMIC DNA]</scope>
    <source>
        <strain evidence="1 2">LMG 28632</strain>
    </source>
</reference>
<name>A0ABS3AL64_9PSED</name>
<dbReference type="EMBL" id="JADEVO010000024">
    <property type="protein sequence ID" value="MBN3966954.1"/>
    <property type="molecule type" value="Genomic_DNA"/>
</dbReference>
<evidence type="ECO:0008006" key="3">
    <source>
        <dbReference type="Google" id="ProtNLM"/>
    </source>
</evidence>
<keyword evidence="2" id="KW-1185">Reference proteome</keyword>
<sequence>MSLQHSSEDKIEVIRTQPGQSLGCSIIDEQGREVPITEDMIQDACRDLEKRLVEPAKQD</sequence>
<evidence type="ECO:0000313" key="2">
    <source>
        <dbReference type="Proteomes" id="UP000772591"/>
    </source>
</evidence>
<protein>
    <recommendedName>
        <fullName evidence="3">Multifunctional fatty acid oxidation complex subunit alpha</fullName>
    </recommendedName>
</protein>
<accession>A0ABS3AL64</accession>
<comment type="caution">
    <text evidence="1">The sequence shown here is derived from an EMBL/GenBank/DDBJ whole genome shotgun (WGS) entry which is preliminary data.</text>
</comment>
<gene>
    <name evidence="1" type="ORF">IMW75_16945</name>
</gene>
<dbReference type="RefSeq" id="WP_045062396.1">
    <property type="nucleotide sequence ID" value="NZ_JADEVO010000024.1"/>
</dbReference>